<dbReference type="EMBL" id="SPLM01000114">
    <property type="protein sequence ID" value="TMW57757.1"/>
    <property type="molecule type" value="Genomic_DNA"/>
</dbReference>
<dbReference type="Pfam" id="PF14295">
    <property type="entry name" value="PAN_4"/>
    <property type="match status" value="2"/>
</dbReference>
<dbReference type="InterPro" id="IPR003609">
    <property type="entry name" value="Pan_app"/>
</dbReference>
<accession>A0A8K1C735</accession>
<proteinExistence type="inferred from homology"/>
<keyword evidence="3" id="KW-0865">Zymogen</keyword>
<keyword evidence="4" id="KW-1015">Disulfide bond</keyword>
<dbReference type="Gene3D" id="3.50.4.10">
    <property type="entry name" value="Hepatocyte Growth Factor"/>
    <property type="match status" value="3"/>
</dbReference>
<evidence type="ECO:0000259" key="5">
    <source>
        <dbReference type="PROSITE" id="PS50948"/>
    </source>
</evidence>
<comment type="similarity">
    <text evidence="1">Belongs to the peptidase C1 family.</text>
</comment>
<dbReference type="InterPro" id="IPR013128">
    <property type="entry name" value="Peptidase_C1A"/>
</dbReference>
<dbReference type="OrthoDB" id="151172at2759"/>
<evidence type="ECO:0000256" key="4">
    <source>
        <dbReference type="ARBA" id="ARBA00023157"/>
    </source>
</evidence>
<dbReference type="InterPro" id="IPR000177">
    <property type="entry name" value="Apple"/>
</dbReference>
<keyword evidence="7" id="KW-1185">Reference proteome</keyword>
<evidence type="ECO:0000256" key="3">
    <source>
        <dbReference type="ARBA" id="ARBA00023145"/>
    </source>
</evidence>
<dbReference type="SUPFAM" id="SSF54001">
    <property type="entry name" value="Cysteine proteinases"/>
    <property type="match status" value="1"/>
</dbReference>
<dbReference type="PANTHER" id="PTHR12411">
    <property type="entry name" value="CYSTEINE PROTEASE FAMILY C1-RELATED"/>
    <property type="match status" value="1"/>
</dbReference>
<dbReference type="SMART" id="SM00223">
    <property type="entry name" value="APPLE"/>
    <property type="match status" value="2"/>
</dbReference>
<dbReference type="InterPro" id="IPR038765">
    <property type="entry name" value="Papain-like_cys_pep_sf"/>
</dbReference>
<evidence type="ECO:0000256" key="1">
    <source>
        <dbReference type="ARBA" id="ARBA00008455"/>
    </source>
</evidence>
<evidence type="ECO:0000256" key="2">
    <source>
        <dbReference type="ARBA" id="ARBA00022737"/>
    </source>
</evidence>
<dbReference type="Gene3D" id="3.90.70.10">
    <property type="entry name" value="Cysteine proteinases"/>
    <property type="match status" value="1"/>
</dbReference>
<dbReference type="InterPro" id="IPR025660">
    <property type="entry name" value="Pept_his_AS"/>
</dbReference>
<dbReference type="Pfam" id="PF00112">
    <property type="entry name" value="Peptidase_C1"/>
    <property type="match status" value="1"/>
</dbReference>
<dbReference type="GO" id="GO:0008234">
    <property type="term" value="F:cysteine-type peptidase activity"/>
    <property type="evidence" value="ECO:0007669"/>
    <property type="project" value="InterPro"/>
</dbReference>
<reference evidence="6" key="1">
    <citation type="submission" date="2019-03" db="EMBL/GenBank/DDBJ databases">
        <title>Long read genome sequence of the mycoparasitic Pythium oligandrum ATCC 38472 isolated from sugarbeet rhizosphere.</title>
        <authorList>
            <person name="Gaulin E."/>
        </authorList>
    </citation>
    <scope>NUCLEOTIDE SEQUENCE</scope>
    <source>
        <strain evidence="6">ATCC 38472_TT</strain>
    </source>
</reference>
<dbReference type="Proteomes" id="UP000794436">
    <property type="component" value="Unassembled WGS sequence"/>
</dbReference>
<dbReference type="SUPFAM" id="SSF57414">
    <property type="entry name" value="Hairpin loop containing domain-like"/>
    <property type="match status" value="1"/>
</dbReference>
<evidence type="ECO:0000313" key="7">
    <source>
        <dbReference type="Proteomes" id="UP000794436"/>
    </source>
</evidence>
<dbReference type="CDD" id="cd01100">
    <property type="entry name" value="APPLE_Factor_XI_like"/>
    <property type="match status" value="1"/>
</dbReference>
<gene>
    <name evidence="6" type="ORF">Poli38472_014360</name>
</gene>
<dbReference type="Pfam" id="PF00024">
    <property type="entry name" value="PAN_1"/>
    <property type="match status" value="1"/>
</dbReference>
<dbReference type="GO" id="GO:0005576">
    <property type="term" value="C:extracellular region"/>
    <property type="evidence" value="ECO:0007669"/>
    <property type="project" value="InterPro"/>
</dbReference>
<organism evidence="6 7">
    <name type="scientific">Pythium oligandrum</name>
    <name type="common">Mycoparasitic fungus</name>
    <dbReference type="NCBI Taxonomy" id="41045"/>
    <lineage>
        <taxon>Eukaryota</taxon>
        <taxon>Sar</taxon>
        <taxon>Stramenopiles</taxon>
        <taxon>Oomycota</taxon>
        <taxon>Peronosporomycetes</taxon>
        <taxon>Pythiales</taxon>
        <taxon>Pythiaceae</taxon>
        <taxon>Pythium</taxon>
    </lineage>
</organism>
<dbReference type="PROSITE" id="PS50948">
    <property type="entry name" value="PAN"/>
    <property type="match status" value="1"/>
</dbReference>
<dbReference type="GO" id="GO:0006508">
    <property type="term" value="P:proteolysis"/>
    <property type="evidence" value="ECO:0007669"/>
    <property type="project" value="InterPro"/>
</dbReference>
<dbReference type="SMART" id="SM00645">
    <property type="entry name" value="Pept_C1"/>
    <property type="match status" value="1"/>
</dbReference>
<evidence type="ECO:0000313" key="6">
    <source>
        <dbReference type="EMBL" id="TMW57757.1"/>
    </source>
</evidence>
<dbReference type="PROSITE" id="PS00639">
    <property type="entry name" value="THIOL_PROTEASE_HIS"/>
    <property type="match status" value="1"/>
</dbReference>
<comment type="caution">
    <text evidence="6">The sequence shown here is derived from an EMBL/GenBank/DDBJ whole genome shotgun (WGS) entry which is preliminary data.</text>
</comment>
<name>A0A8K1C735_PYTOL</name>
<dbReference type="AlphaFoldDB" id="A0A8K1C735"/>
<sequence>MVNCSSLNGVCNSGWSRMAYDWMILYNGGTTCTEASLPYTSSAGSGPTCQRYDGSSVSCSKPDIGLVSYVSGQYPDHAQLEKVAARRPVASQVKAGVSYFQFYSGGVLKGDDNQCPSNWGDHEVTIVGYGERDGTPYWKIKNSWGVYWGEQGYIYLERGFQGAAYGACGIENWAYYPVFRSQAPAPEDLRCQEVRYGTELLGEDLKNMTTYSYDNCCDVCRREPGCKGYNFRYDGTFTCRLKATIEGESFDDSYLTQWNSGKIITKEDAALQCLPVEDNVDYYGNDIIRALAPTVGDCCDMCKRTPSCNAYTWTKFHDGSYYLKYDKGSNIQLHTPLPDGSAYFRSGEIYRCQPLQTNVDFPGEDFKSIQAPHADDCCKLCRTNYPCKAFSWSNYQGGTCWLKTKKTSSIENTGVISATLN</sequence>
<keyword evidence="2" id="KW-0677">Repeat</keyword>
<dbReference type="InterPro" id="IPR000668">
    <property type="entry name" value="Peptidase_C1A_C"/>
</dbReference>
<protein>
    <recommendedName>
        <fullName evidence="5">Apple domain-containing protein</fullName>
    </recommendedName>
</protein>
<feature type="domain" description="Apple" evidence="5">
    <location>
        <begin position="352"/>
        <end position="421"/>
    </location>
</feature>